<protein>
    <recommendedName>
        <fullName evidence="2">DUF2281 domain-containing protein</fullName>
    </recommendedName>
</protein>
<proteinExistence type="predicted"/>
<evidence type="ECO:0008006" key="2">
    <source>
        <dbReference type="Google" id="ProtNLM"/>
    </source>
</evidence>
<name>A0A7G9Z9K7_9EURY</name>
<gene>
    <name evidence="1" type="ORF">KMABBJJO_00020</name>
</gene>
<dbReference type="AlphaFoldDB" id="A0A7G9Z9K7"/>
<organism evidence="1">
    <name type="scientific">Candidatus Methanophaga sp. ANME-1 ERB7</name>
    <dbReference type="NCBI Taxonomy" id="2759913"/>
    <lineage>
        <taxon>Archaea</taxon>
        <taxon>Methanobacteriati</taxon>
        <taxon>Methanobacteriota</taxon>
        <taxon>Stenosarchaea group</taxon>
        <taxon>Methanomicrobia</taxon>
        <taxon>Candidatus Methanophagales</taxon>
        <taxon>Candidatus Methanophagaceae</taxon>
        <taxon>Candidatus Methanophaga</taxon>
    </lineage>
</organism>
<accession>A0A7G9Z9K7</accession>
<evidence type="ECO:0000313" key="1">
    <source>
        <dbReference type="EMBL" id="QNO56941.1"/>
    </source>
</evidence>
<sequence>MQALEAKQKLEEIISVLPESKLKEVIDFACYLRDRDEAEALLRMQMSSKAYLDWLSPENNIYDEVFKDEIK</sequence>
<reference evidence="1" key="1">
    <citation type="submission" date="2020-06" db="EMBL/GenBank/DDBJ databases">
        <title>Unique genomic features of the anaerobic methanotrophic archaea.</title>
        <authorList>
            <person name="Chadwick G.L."/>
            <person name="Skennerton C.T."/>
            <person name="Laso-Perez R."/>
            <person name="Leu A.O."/>
            <person name="Speth D.R."/>
            <person name="Yu H."/>
            <person name="Morgan-Lang C."/>
            <person name="Hatzenpichler R."/>
            <person name="Goudeau D."/>
            <person name="Malmstrom R."/>
            <person name="Brazelton W.J."/>
            <person name="Woyke T."/>
            <person name="Hallam S.J."/>
            <person name="Tyson G.W."/>
            <person name="Wegener G."/>
            <person name="Boetius A."/>
            <person name="Orphan V."/>
        </authorList>
    </citation>
    <scope>NUCLEOTIDE SEQUENCE</scope>
</reference>
<dbReference type="EMBL" id="MT631673">
    <property type="protein sequence ID" value="QNO56941.1"/>
    <property type="molecule type" value="Genomic_DNA"/>
</dbReference>